<dbReference type="InterPro" id="IPR036873">
    <property type="entry name" value="Rhodanese-like_dom_sf"/>
</dbReference>
<accession>A0A9X1ZNJ9</accession>
<keyword evidence="2 4" id="KW-0808">Transferase</keyword>
<name>A0A9X1ZNJ9_9GAMM</name>
<keyword evidence="1" id="KW-0963">Cytoplasm</keyword>
<dbReference type="Pfam" id="PF00581">
    <property type="entry name" value="Rhodanese"/>
    <property type="match status" value="1"/>
</dbReference>
<keyword evidence="5" id="KW-1185">Reference proteome</keyword>
<dbReference type="RefSeq" id="WP_248995434.1">
    <property type="nucleotide sequence ID" value="NZ_JAKIKP010000005.1"/>
</dbReference>
<dbReference type="InterPro" id="IPR050229">
    <property type="entry name" value="GlpE_sulfurtransferase"/>
</dbReference>
<reference evidence="4" key="1">
    <citation type="submission" date="2022-01" db="EMBL/GenBank/DDBJ databases">
        <title>Whole genome-based taxonomy of the Shewanellaceae.</title>
        <authorList>
            <person name="Martin-Rodriguez A.J."/>
        </authorList>
    </citation>
    <scope>NUCLEOTIDE SEQUENCE</scope>
    <source>
        <strain evidence="4">DSM 16422</strain>
    </source>
</reference>
<evidence type="ECO:0000259" key="3">
    <source>
        <dbReference type="PROSITE" id="PS50206"/>
    </source>
</evidence>
<evidence type="ECO:0000313" key="4">
    <source>
        <dbReference type="EMBL" id="MCL1142750.1"/>
    </source>
</evidence>
<dbReference type="NCBIfam" id="NF001195">
    <property type="entry name" value="PRK00162.1"/>
    <property type="match status" value="1"/>
</dbReference>
<feature type="domain" description="Rhodanese" evidence="3">
    <location>
        <begin position="18"/>
        <end position="102"/>
    </location>
</feature>
<dbReference type="SMART" id="SM00450">
    <property type="entry name" value="RHOD"/>
    <property type="match status" value="1"/>
</dbReference>
<organism evidence="4 5">
    <name type="scientific">Shewanella gaetbuli</name>
    <dbReference type="NCBI Taxonomy" id="220752"/>
    <lineage>
        <taxon>Bacteria</taxon>
        <taxon>Pseudomonadati</taxon>
        <taxon>Pseudomonadota</taxon>
        <taxon>Gammaproteobacteria</taxon>
        <taxon>Alteromonadales</taxon>
        <taxon>Shewanellaceae</taxon>
        <taxon>Shewanella</taxon>
    </lineage>
</organism>
<dbReference type="CDD" id="cd01444">
    <property type="entry name" value="GlpE_ST"/>
    <property type="match status" value="1"/>
</dbReference>
<dbReference type="Gene3D" id="3.40.250.10">
    <property type="entry name" value="Rhodanese-like domain"/>
    <property type="match status" value="1"/>
</dbReference>
<gene>
    <name evidence="4" type="primary">glpE</name>
    <name evidence="4" type="ORF">L2672_08615</name>
</gene>
<evidence type="ECO:0000256" key="1">
    <source>
        <dbReference type="ARBA" id="ARBA00022490"/>
    </source>
</evidence>
<dbReference type="EC" id="2.8.1.1" evidence="4"/>
<dbReference type="GO" id="GO:0004792">
    <property type="term" value="F:thiosulfate-cyanide sulfurtransferase activity"/>
    <property type="evidence" value="ECO:0007669"/>
    <property type="project" value="UniProtKB-EC"/>
</dbReference>
<sequence>MSTFKHLSINDLIHMTAESNNVQIVDIRDAATFNAGHIQGSVNLTNENIASWMADADMDAPLVVVCYHGISSQGAANYLIEQGFDDVYSLDGGYTAWGEAHA</sequence>
<dbReference type="AlphaFoldDB" id="A0A9X1ZNJ9"/>
<dbReference type="InterPro" id="IPR023695">
    <property type="entry name" value="Thiosulf_sulfurTrfase"/>
</dbReference>
<dbReference type="EMBL" id="JAKIKP010000005">
    <property type="protein sequence ID" value="MCL1142750.1"/>
    <property type="molecule type" value="Genomic_DNA"/>
</dbReference>
<dbReference type="InterPro" id="IPR001763">
    <property type="entry name" value="Rhodanese-like_dom"/>
</dbReference>
<dbReference type="GO" id="GO:0005737">
    <property type="term" value="C:cytoplasm"/>
    <property type="evidence" value="ECO:0007669"/>
    <property type="project" value="InterPro"/>
</dbReference>
<dbReference type="Proteomes" id="UP001139333">
    <property type="component" value="Unassembled WGS sequence"/>
</dbReference>
<dbReference type="PANTHER" id="PTHR43031:SF6">
    <property type="entry name" value="THIOSULFATE SULFURTRANSFERASE GLPE"/>
    <property type="match status" value="1"/>
</dbReference>
<protein>
    <submittedName>
        <fullName evidence="4">Thiosulfate sulfurtransferase GlpE</fullName>
        <ecNumber evidence="4">2.8.1.1</ecNumber>
    </submittedName>
</protein>
<dbReference type="PANTHER" id="PTHR43031">
    <property type="entry name" value="FAD-DEPENDENT OXIDOREDUCTASE"/>
    <property type="match status" value="1"/>
</dbReference>
<evidence type="ECO:0000313" key="5">
    <source>
        <dbReference type="Proteomes" id="UP001139333"/>
    </source>
</evidence>
<proteinExistence type="predicted"/>
<dbReference type="PROSITE" id="PS50206">
    <property type="entry name" value="RHODANESE_3"/>
    <property type="match status" value="1"/>
</dbReference>
<comment type="caution">
    <text evidence="4">The sequence shown here is derived from an EMBL/GenBank/DDBJ whole genome shotgun (WGS) entry which is preliminary data.</text>
</comment>
<dbReference type="SUPFAM" id="SSF52821">
    <property type="entry name" value="Rhodanese/Cell cycle control phosphatase"/>
    <property type="match status" value="1"/>
</dbReference>
<evidence type="ECO:0000256" key="2">
    <source>
        <dbReference type="ARBA" id="ARBA00022679"/>
    </source>
</evidence>